<name>A0ABT3NP43_9GAMM</name>
<accession>A0ABT3NP43</accession>
<gene>
    <name evidence="1" type="ORF">OKC24_19660</name>
</gene>
<protein>
    <submittedName>
        <fullName evidence="1">Uncharacterized protein</fullName>
    </submittedName>
</protein>
<organism evidence="1 2">
    <name type="scientific">Acinetobacter entericus</name>
    <dbReference type="NCBI Taxonomy" id="2989714"/>
    <lineage>
        <taxon>Bacteria</taxon>
        <taxon>Pseudomonadati</taxon>
        <taxon>Pseudomonadota</taxon>
        <taxon>Gammaproteobacteria</taxon>
        <taxon>Moraxellales</taxon>
        <taxon>Moraxellaceae</taxon>
        <taxon>Acinetobacter</taxon>
    </lineage>
</organism>
<comment type="caution">
    <text evidence="1">The sequence shown here is derived from an EMBL/GenBank/DDBJ whole genome shotgun (WGS) entry which is preliminary data.</text>
</comment>
<dbReference type="EMBL" id="JAPEQW010000095">
    <property type="protein sequence ID" value="MCW8041329.1"/>
    <property type="molecule type" value="Genomic_DNA"/>
</dbReference>
<keyword evidence="2" id="KW-1185">Reference proteome</keyword>
<feature type="non-terminal residue" evidence="1">
    <location>
        <position position="1"/>
    </location>
</feature>
<reference evidence="1 2" key="1">
    <citation type="submission" date="2022-11" db="EMBL/GenBank/DDBJ databases">
        <title>Acinetobacter entericus sp. nov., isolated from the gut of the plastic-eating larvae of the Coleoptera insect Zophobas atratus.</title>
        <authorList>
            <person name="Dong X."/>
            <person name="Yang Y."/>
        </authorList>
    </citation>
    <scope>NUCLEOTIDE SEQUENCE [LARGE SCALE GENOMIC DNA]</scope>
    <source>
        <strain evidence="1 2">BIT-DXN8</strain>
    </source>
</reference>
<dbReference type="Proteomes" id="UP001209682">
    <property type="component" value="Unassembled WGS sequence"/>
</dbReference>
<evidence type="ECO:0000313" key="2">
    <source>
        <dbReference type="Proteomes" id="UP001209682"/>
    </source>
</evidence>
<evidence type="ECO:0000313" key="1">
    <source>
        <dbReference type="EMBL" id="MCW8041329.1"/>
    </source>
</evidence>
<sequence>LAYEAFKDNYADVIQEYAEKGISQAVWEKPKAVTNKPIVLDTKPNSMLPEQSPEQKAWIENRTKELMGEGLSLPVALMQAGQEFKSTGGAA</sequence>
<proteinExistence type="predicted"/>